<reference evidence="1" key="1">
    <citation type="journal article" date="2023" name="IScience">
        <title>Live-bearing cockroach genome reveals convergent evolutionary mechanisms linked to viviparity in insects and beyond.</title>
        <authorList>
            <person name="Fouks B."/>
            <person name="Harrison M.C."/>
            <person name="Mikhailova A.A."/>
            <person name="Marchal E."/>
            <person name="English S."/>
            <person name="Carruthers M."/>
            <person name="Jennings E.C."/>
            <person name="Chiamaka E.L."/>
            <person name="Frigard R.A."/>
            <person name="Pippel M."/>
            <person name="Attardo G.M."/>
            <person name="Benoit J.B."/>
            <person name="Bornberg-Bauer E."/>
            <person name="Tobe S.S."/>
        </authorList>
    </citation>
    <scope>NUCLEOTIDE SEQUENCE</scope>
    <source>
        <strain evidence="1">Stay&amp;Tobe</strain>
    </source>
</reference>
<comment type="caution">
    <text evidence="1">The sequence shown here is derived from an EMBL/GenBank/DDBJ whole genome shotgun (WGS) entry which is preliminary data.</text>
</comment>
<dbReference type="EMBL" id="JASPKZ010000004">
    <property type="protein sequence ID" value="KAJ9601746.1"/>
    <property type="molecule type" value="Genomic_DNA"/>
</dbReference>
<accession>A0AAD8AMH1</accession>
<feature type="non-terminal residue" evidence="1">
    <location>
        <position position="58"/>
    </location>
</feature>
<dbReference type="Proteomes" id="UP001233999">
    <property type="component" value="Unassembled WGS sequence"/>
</dbReference>
<name>A0AAD8AMH1_DIPPU</name>
<organism evidence="1 2">
    <name type="scientific">Diploptera punctata</name>
    <name type="common">Pacific beetle cockroach</name>
    <dbReference type="NCBI Taxonomy" id="6984"/>
    <lineage>
        <taxon>Eukaryota</taxon>
        <taxon>Metazoa</taxon>
        <taxon>Ecdysozoa</taxon>
        <taxon>Arthropoda</taxon>
        <taxon>Hexapoda</taxon>
        <taxon>Insecta</taxon>
        <taxon>Pterygota</taxon>
        <taxon>Neoptera</taxon>
        <taxon>Polyneoptera</taxon>
        <taxon>Dictyoptera</taxon>
        <taxon>Blattodea</taxon>
        <taxon>Blaberoidea</taxon>
        <taxon>Blaberidae</taxon>
        <taxon>Diplopterinae</taxon>
        <taxon>Diploptera</taxon>
    </lineage>
</organism>
<dbReference type="AlphaFoldDB" id="A0AAD8AMH1"/>
<proteinExistence type="predicted"/>
<sequence>NTLSTDMIICYAVAFDSNILLDFEQCVSNVCSLAMFKVPGYYFEWLVAIDVLLYTFSP</sequence>
<reference evidence="1" key="2">
    <citation type="submission" date="2023-05" db="EMBL/GenBank/DDBJ databases">
        <authorList>
            <person name="Fouks B."/>
        </authorList>
    </citation>
    <scope>NUCLEOTIDE SEQUENCE</scope>
    <source>
        <strain evidence="1">Stay&amp;Tobe</strain>
        <tissue evidence="1">Testes</tissue>
    </source>
</reference>
<protein>
    <submittedName>
        <fullName evidence="1">Uncharacterized protein</fullName>
    </submittedName>
</protein>
<keyword evidence="2" id="KW-1185">Reference proteome</keyword>
<feature type="non-terminal residue" evidence="1">
    <location>
        <position position="1"/>
    </location>
</feature>
<gene>
    <name evidence="1" type="ORF">L9F63_000137</name>
</gene>
<evidence type="ECO:0000313" key="2">
    <source>
        <dbReference type="Proteomes" id="UP001233999"/>
    </source>
</evidence>
<evidence type="ECO:0000313" key="1">
    <source>
        <dbReference type="EMBL" id="KAJ9601746.1"/>
    </source>
</evidence>